<dbReference type="PANTHER" id="PTHR43689:SF8">
    <property type="entry name" value="ALPHA_BETA-HYDROLASES SUPERFAMILY PROTEIN"/>
    <property type="match status" value="1"/>
</dbReference>
<organism evidence="2 3">
    <name type="scientific">Albidovulum aquaemixtae</name>
    <dbReference type="NCBI Taxonomy" id="1542388"/>
    <lineage>
        <taxon>Bacteria</taxon>
        <taxon>Pseudomonadati</taxon>
        <taxon>Pseudomonadota</taxon>
        <taxon>Alphaproteobacteria</taxon>
        <taxon>Rhodobacterales</taxon>
        <taxon>Paracoccaceae</taxon>
        <taxon>Albidovulum</taxon>
    </lineage>
</organism>
<keyword evidence="2" id="KW-0378">Hydrolase</keyword>
<reference evidence="2 3" key="1">
    <citation type="submission" date="2018-03" db="EMBL/GenBank/DDBJ databases">
        <authorList>
            <person name="Keele B.F."/>
        </authorList>
    </citation>
    <scope>NUCLEOTIDE SEQUENCE [LARGE SCALE GENOMIC DNA]</scope>
    <source>
        <strain evidence="2 3">CECT 8626</strain>
    </source>
</reference>
<dbReference type="AlphaFoldDB" id="A0A2R8BN20"/>
<dbReference type="EC" id="3.1.1.85" evidence="2"/>
<dbReference type="Pfam" id="PF12697">
    <property type="entry name" value="Abhydrolase_6"/>
    <property type="match status" value="1"/>
</dbReference>
<dbReference type="GO" id="GO:0004185">
    <property type="term" value="F:serine-type carboxypeptidase activity"/>
    <property type="evidence" value="ECO:0007669"/>
    <property type="project" value="InterPro"/>
</dbReference>
<evidence type="ECO:0000259" key="1">
    <source>
        <dbReference type="Pfam" id="PF12697"/>
    </source>
</evidence>
<evidence type="ECO:0000313" key="2">
    <source>
        <dbReference type="EMBL" id="SPH24750.1"/>
    </source>
</evidence>
<dbReference type="PANTHER" id="PTHR43689">
    <property type="entry name" value="HYDROLASE"/>
    <property type="match status" value="1"/>
</dbReference>
<name>A0A2R8BN20_9RHOB</name>
<dbReference type="EMBL" id="OMOQ01000004">
    <property type="protein sequence ID" value="SPH24750.1"/>
    <property type="molecule type" value="Genomic_DNA"/>
</dbReference>
<dbReference type="RefSeq" id="WP_108854757.1">
    <property type="nucleotide sequence ID" value="NZ_OMOQ01000004.1"/>
</dbReference>
<accession>A0A2R8BN20</accession>
<dbReference type="Proteomes" id="UP000244924">
    <property type="component" value="Unassembled WGS sequence"/>
</dbReference>
<protein>
    <submittedName>
        <fullName evidence="2">Pimeloyl-[acyl-carrier protein] methyl ester esterase</fullName>
        <ecNumber evidence="2">3.1.1.85</ecNumber>
    </submittedName>
</protein>
<sequence>MPLEDRVGHSTYWETFGHGARPALAIHCSLAHSGAWSGVAGRLADRITLTAFDLPGHGRSGDWSGEGDGLTRATEIAASFVQGRVDLIGHSFGAVVALRLAIAAREAIRTLTLIEPVLFAAAMGDPEWDNHLKETAEFGRAMAEADRNAAAAAFTDLWGTGVDWQKLNEESRREVTARIHLITATHPALFEDSGGILAPGALERLDMPVLLIRGDRSPSIVERIAENIAARLPDVGIATVPGAGHMVPVTHPHETAGLIGVNLDRG</sequence>
<gene>
    <name evidence="2" type="primary">bioH_2</name>
    <name evidence="2" type="ORF">DEA8626_03788</name>
</gene>
<dbReference type="InterPro" id="IPR033124">
    <property type="entry name" value="Ser_caboxypep_his_AS"/>
</dbReference>
<dbReference type="SUPFAM" id="SSF53474">
    <property type="entry name" value="alpha/beta-Hydrolases"/>
    <property type="match status" value="1"/>
</dbReference>
<dbReference type="PROSITE" id="PS00560">
    <property type="entry name" value="CARBOXYPEPT_SER_HIS"/>
    <property type="match status" value="1"/>
</dbReference>
<feature type="domain" description="AB hydrolase-1" evidence="1">
    <location>
        <begin position="26"/>
        <end position="256"/>
    </location>
</feature>
<evidence type="ECO:0000313" key="3">
    <source>
        <dbReference type="Proteomes" id="UP000244924"/>
    </source>
</evidence>
<dbReference type="GO" id="GO:0090499">
    <property type="term" value="F:pimelyl-[acyl-carrier protein] methyl ester esterase activity"/>
    <property type="evidence" value="ECO:0007669"/>
    <property type="project" value="UniProtKB-EC"/>
</dbReference>
<dbReference type="InterPro" id="IPR000073">
    <property type="entry name" value="AB_hydrolase_1"/>
</dbReference>
<dbReference type="Gene3D" id="3.40.50.1820">
    <property type="entry name" value="alpha/beta hydrolase"/>
    <property type="match status" value="1"/>
</dbReference>
<proteinExistence type="predicted"/>
<dbReference type="OrthoDB" id="9804723at2"/>
<dbReference type="InterPro" id="IPR029058">
    <property type="entry name" value="AB_hydrolase_fold"/>
</dbReference>
<keyword evidence="3" id="KW-1185">Reference proteome</keyword>